<protein>
    <recommendedName>
        <fullName evidence="14">Peptidase S59 domain-containing protein</fullName>
    </recommendedName>
</protein>
<dbReference type="GO" id="GO:0034398">
    <property type="term" value="P:telomere tethering at nuclear periphery"/>
    <property type="evidence" value="ECO:0007669"/>
    <property type="project" value="TreeGrafter"/>
</dbReference>
<dbReference type="SUPFAM" id="SSF54236">
    <property type="entry name" value="Ubiquitin-like"/>
    <property type="match status" value="1"/>
</dbReference>
<evidence type="ECO:0000313" key="13">
    <source>
        <dbReference type="Proteomes" id="UP001162131"/>
    </source>
</evidence>
<organism evidence="12 13">
    <name type="scientific">Blepharisma stoltei</name>
    <dbReference type="NCBI Taxonomy" id="1481888"/>
    <lineage>
        <taxon>Eukaryota</taxon>
        <taxon>Sar</taxon>
        <taxon>Alveolata</taxon>
        <taxon>Ciliophora</taxon>
        <taxon>Postciliodesmatophora</taxon>
        <taxon>Heterotrichea</taxon>
        <taxon>Heterotrichida</taxon>
        <taxon>Blepharismidae</taxon>
        <taxon>Blepharisma</taxon>
    </lineage>
</organism>
<evidence type="ECO:0000256" key="1">
    <source>
        <dbReference type="ARBA" id="ARBA00004567"/>
    </source>
</evidence>
<sequence>MNFQKPNSFQQFGQTDPSGFHSGFSNSYASQPFSSGFTKPPQGGFGIPSATPVSTSSTSFSNPHFTQSQPFNSNPPQPSGFSQAQFQNAGTQQPFGAQPAPLFSSPMNVAGSPMKGFQSSFQQNSPAMNNSANGTKSTRYREDSSTETHIGITSISGLDEFQNRSIEELRFEDYKFNDGYIRNTQTGVYPIISQPPPFSGATSSFGGIRSALKTANTFPNVSGAAPTSNTANISNFGGNIPQNQWNSNGSFSAGTQQNSVQSIFSQTSTSNTTVGSSSGSSISGGASSIWQTQTQNSLFSQPNPLFPQTTGQQTFSQASNIGSMSSQAPNKSLFGNINNAPTQQIVIQPIMQASLFGSINPPQAPLFPTNIQQSNPQPSSLFGANSSNSQFAGASISSLSSSLFANPQQQAPYYNPPQQTQASLFSSAQPMGGNLFPNNPQKPAGLFAPTQPNLSQAQIPHMDALLTAFKDPQGLLSIFSYNSLEEIVSSYKRDTDLFKLPKKTSLISRFSDTPKLSHDSDFNKWRQNIDRRSLTPKLKWEPSRFSPILDRKERYVITKKSSFEKLRLEEYEGEDNSKYFKAVSSSSDSPKRVKTTEIIATTYNPYPIRMAITVISTTTIQEIKYKVFKKLEWVEMSRIQLTFKSKILQDSDTIKSLSMIHHDAIDVIVTQEPQEPKETFAPVDLLPKLKRPEYFTTPSMIEIARMTTEEIKSIKNFTIENKFGKIVFDGETNMTGLNLDEIVEIQQNEINVYPNDQDKPKIGEGLNKPATIYLFNCVAKKNKTDNEFRKKLKGIADIEFVNWDRISKIWVFKVKHF</sequence>
<dbReference type="GO" id="GO:0006405">
    <property type="term" value="P:RNA export from nucleus"/>
    <property type="evidence" value="ECO:0007669"/>
    <property type="project" value="TreeGrafter"/>
</dbReference>
<dbReference type="GO" id="GO:0008139">
    <property type="term" value="F:nuclear localization sequence binding"/>
    <property type="evidence" value="ECO:0007669"/>
    <property type="project" value="TreeGrafter"/>
</dbReference>
<dbReference type="InterPro" id="IPR007230">
    <property type="entry name" value="Nup98_auto-Pept-S59_dom"/>
</dbReference>
<feature type="region of interest" description="Disordered" evidence="9">
    <location>
        <begin position="120"/>
        <end position="148"/>
    </location>
</feature>
<keyword evidence="13" id="KW-1185">Reference proteome</keyword>
<feature type="compositionally biased region" description="Polar residues" evidence="9">
    <location>
        <begin position="233"/>
        <end position="264"/>
    </location>
</feature>
<keyword evidence="4" id="KW-0509">mRNA transport</keyword>
<evidence type="ECO:0000256" key="3">
    <source>
        <dbReference type="ARBA" id="ARBA00022448"/>
    </source>
</evidence>
<dbReference type="Pfam" id="PF00240">
    <property type="entry name" value="ubiquitin"/>
    <property type="match status" value="1"/>
</dbReference>
<accession>A0AAU9J9B4</accession>
<keyword evidence="6" id="KW-0811">Translocation</keyword>
<dbReference type="GO" id="GO:0017056">
    <property type="term" value="F:structural constituent of nuclear pore"/>
    <property type="evidence" value="ECO:0007669"/>
    <property type="project" value="InterPro"/>
</dbReference>
<evidence type="ECO:0000256" key="4">
    <source>
        <dbReference type="ARBA" id="ARBA00022816"/>
    </source>
</evidence>
<dbReference type="SUPFAM" id="SSF82215">
    <property type="entry name" value="C-terminal autoproteolytic domain of nucleoporin nup98"/>
    <property type="match status" value="1"/>
</dbReference>
<feature type="domain" description="Ubiquitin-like" evidence="10">
    <location>
        <begin position="596"/>
        <end position="671"/>
    </location>
</feature>
<feature type="compositionally biased region" description="Low complexity" evidence="9">
    <location>
        <begin position="265"/>
        <end position="286"/>
    </location>
</feature>
<dbReference type="Gene3D" id="3.30.1610.10">
    <property type="entry name" value="Peptidase S59, nucleoporin"/>
    <property type="match status" value="1"/>
</dbReference>
<evidence type="ECO:0000256" key="5">
    <source>
        <dbReference type="ARBA" id="ARBA00022927"/>
    </source>
</evidence>
<dbReference type="AlphaFoldDB" id="A0AAU9J9B4"/>
<evidence type="ECO:0000256" key="6">
    <source>
        <dbReference type="ARBA" id="ARBA00023010"/>
    </source>
</evidence>
<dbReference type="GO" id="GO:0000973">
    <property type="term" value="P:post-transcriptional tethering of RNA polymerase II gene DNA at nuclear periphery"/>
    <property type="evidence" value="ECO:0007669"/>
    <property type="project" value="TreeGrafter"/>
</dbReference>
<comment type="subcellular location">
    <subcellularLocation>
        <location evidence="1">Nucleus</location>
        <location evidence="1">Nuclear pore complex</location>
    </subcellularLocation>
</comment>
<dbReference type="Gene3D" id="3.10.20.90">
    <property type="entry name" value="Phosphatidylinositol 3-kinase Catalytic Subunit, Chain A, domain 1"/>
    <property type="match status" value="1"/>
</dbReference>
<keyword evidence="5" id="KW-0653">Protein transport</keyword>
<evidence type="ECO:0000256" key="8">
    <source>
        <dbReference type="ARBA" id="ARBA00023242"/>
    </source>
</evidence>
<feature type="compositionally biased region" description="Polar residues" evidence="9">
    <location>
        <begin position="1"/>
        <end position="37"/>
    </location>
</feature>
<reference evidence="12" key="1">
    <citation type="submission" date="2021-09" db="EMBL/GenBank/DDBJ databases">
        <authorList>
            <consortium name="AG Swart"/>
            <person name="Singh M."/>
            <person name="Singh A."/>
            <person name="Seah K."/>
            <person name="Emmerich C."/>
        </authorList>
    </citation>
    <scope>NUCLEOTIDE SEQUENCE</scope>
    <source>
        <strain evidence="12">ATCC30299</strain>
    </source>
</reference>
<keyword evidence="8" id="KW-0539">Nucleus</keyword>
<feature type="compositionally biased region" description="Low complexity" evidence="9">
    <location>
        <begin position="48"/>
        <end position="72"/>
    </location>
</feature>
<dbReference type="GO" id="GO:0051028">
    <property type="term" value="P:mRNA transport"/>
    <property type="evidence" value="ECO:0007669"/>
    <property type="project" value="UniProtKB-KW"/>
</dbReference>
<keyword evidence="7" id="KW-0906">Nuclear pore complex</keyword>
<dbReference type="GO" id="GO:0044614">
    <property type="term" value="C:nuclear pore cytoplasmic filaments"/>
    <property type="evidence" value="ECO:0007669"/>
    <property type="project" value="TreeGrafter"/>
</dbReference>
<feature type="compositionally biased region" description="Polar residues" evidence="9">
    <location>
        <begin position="120"/>
        <end position="137"/>
    </location>
</feature>
<dbReference type="CDD" id="cd17039">
    <property type="entry name" value="Ubl_ubiquitin_like"/>
    <property type="match status" value="1"/>
</dbReference>
<dbReference type="PROSITE" id="PS51434">
    <property type="entry name" value="NUP_C"/>
    <property type="match status" value="1"/>
</dbReference>
<proteinExistence type="inferred from homology"/>
<dbReference type="PANTHER" id="PTHR23198">
    <property type="entry name" value="NUCLEOPORIN"/>
    <property type="match status" value="1"/>
</dbReference>
<feature type="region of interest" description="Disordered" evidence="9">
    <location>
        <begin position="364"/>
        <end position="386"/>
    </location>
</feature>
<comment type="caution">
    <text evidence="12">The sequence shown here is derived from an EMBL/GenBank/DDBJ whole genome shotgun (WGS) entry which is preliminary data.</text>
</comment>
<feature type="domain" description="Peptidase S59" evidence="11">
    <location>
        <begin position="691"/>
        <end position="817"/>
    </location>
</feature>
<feature type="region of interest" description="Disordered" evidence="9">
    <location>
        <begin position="1"/>
        <end position="84"/>
    </location>
</feature>
<dbReference type="EMBL" id="CAJZBQ010000034">
    <property type="protein sequence ID" value="CAG9323542.1"/>
    <property type="molecule type" value="Genomic_DNA"/>
</dbReference>
<evidence type="ECO:0000313" key="12">
    <source>
        <dbReference type="EMBL" id="CAG9323542.1"/>
    </source>
</evidence>
<feature type="region of interest" description="Disordered" evidence="9">
    <location>
        <begin position="233"/>
        <end position="286"/>
    </location>
</feature>
<dbReference type="PANTHER" id="PTHR23198:SF6">
    <property type="entry name" value="NUCLEAR PORE COMPLEX PROTEIN NUP98-NUP96"/>
    <property type="match status" value="1"/>
</dbReference>
<dbReference type="GO" id="GO:0006606">
    <property type="term" value="P:protein import into nucleus"/>
    <property type="evidence" value="ECO:0007669"/>
    <property type="project" value="TreeGrafter"/>
</dbReference>
<evidence type="ECO:0008006" key="14">
    <source>
        <dbReference type="Google" id="ProtNLM"/>
    </source>
</evidence>
<name>A0AAU9J9B4_9CILI</name>
<feature type="compositionally biased region" description="Polar residues" evidence="9">
    <location>
        <begin position="369"/>
        <end position="386"/>
    </location>
</feature>
<dbReference type="InterPro" id="IPR036903">
    <property type="entry name" value="Nup98_auto-Pept-S59_dom_sf"/>
</dbReference>
<dbReference type="Proteomes" id="UP001162131">
    <property type="component" value="Unassembled WGS sequence"/>
</dbReference>
<evidence type="ECO:0000256" key="2">
    <source>
        <dbReference type="ARBA" id="ARBA00008926"/>
    </source>
</evidence>
<keyword evidence="3" id="KW-0813">Transport</keyword>
<evidence type="ECO:0000256" key="7">
    <source>
        <dbReference type="ARBA" id="ARBA00023132"/>
    </source>
</evidence>
<feature type="region of interest" description="Disordered" evidence="9">
    <location>
        <begin position="427"/>
        <end position="451"/>
    </location>
</feature>
<evidence type="ECO:0000259" key="11">
    <source>
        <dbReference type="PROSITE" id="PS51434"/>
    </source>
</evidence>
<dbReference type="InterPro" id="IPR029071">
    <property type="entry name" value="Ubiquitin-like_domsf"/>
</dbReference>
<dbReference type="Pfam" id="PF04096">
    <property type="entry name" value="Nucleoporin2"/>
    <property type="match status" value="1"/>
</dbReference>
<evidence type="ECO:0000259" key="10">
    <source>
        <dbReference type="PROSITE" id="PS50053"/>
    </source>
</evidence>
<evidence type="ECO:0000256" key="9">
    <source>
        <dbReference type="SAM" id="MobiDB-lite"/>
    </source>
</evidence>
<dbReference type="InterPro" id="IPR037665">
    <property type="entry name" value="Nucleoporin_S59-like"/>
</dbReference>
<gene>
    <name evidence="12" type="ORF">BSTOLATCC_MIC34191</name>
</gene>
<dbReference type="InterPro" id="IPR000626">
    <property type="entry name" value="Ubiquitin-like_dom"/>
</dbReference>
<comment type="similarity">
    <text evidence="2">Belongs to the nucleoporin GLFG family.</text>
</comment>
<dbReference type="PROSITE" id="PS50053">
    <property type="entry name" value="UBIQUITIN_2"/>
    <property type="match status" value="1"/>
</dbReference>
<dbReference type="GO" id="GO:0003723">
    <property type="term" value="F:RNA binding"/>
    <property type="evidence" value="ECO:0007669"/>
    <property type="project" value="TreeGrafter"/>
</dbReference>
<dbReference type="Gene3D" id="1.10.10.2360">
    <property type="match status" value="1"/>
</dbReference>